<keyword evidence="1" id="KW-0812">Transmembrane</keyword>
<organism evidence="3 4">
    <name type="scientific">Nematocida ausubeli (strain ATCC PRA-371 / ERTm2)</name>
    <name type="common">Nematode killer fungus</name>
    <dbReference type="NCBI Taxonomy" id="1913371"/>
    <lineage>
        <taxon>Eukaryota</taxon>
        <taxon>Fungi</taxon>
        <taxon>Fungi incertae sedis</taxon>
        <taxon>Microsporidia</taxon>
        <taxon>Nematocida</taxon>
    </lineage>
</organism>
<protein>
    <recommendedName>
        <fullName evidence="2">t-SNARE coiled-coil homology domain-containing protein</fullName>
    </recommendedName>
</protein>
<dbReference type="InterPro" id="IPR000727">
    <property type="entry name" value="T_SNARE_dom"/>
</dbReference>
<proteinExistence type="predicted"/>
<accession>A0A086J4K2</accession>
<feature type="domain" description="T-SNARE coiled-coil homology" evidence="2">
    <location>
        <begin position="147"/>
        <end position="209"/>
    </location>
</feature>
<evidence type="ECO:0000256" key="1">
    <source>
        <dbReference type="SAM" id="Phobius"/>
    </source>
</evidence>
<evidence type="ECO:0000313" key="4">
    <source>
        <dbReference type="Proteomes" id="UP000054524"/>
    </source>
</evidence>
<evidence type="ECO:0000313" key="3">
    <source>
        <dbReference type="EMBL" id="KFG27070.1"/>
    </source>
</evidence>
<reference evidence="3 4" key="1">
    <citation type="journal article" date="2014" name="Genome Announc.">
        <title>Genome Sequence of the Microsporidian Species Nematocida sp1 Strain ERTm6 (ATCC PRA-372).</title>
        <authorList>
            <person name="Bakowski M.A."/>
            <person name="Priest M."/>
            <person name="Young S."/>
            <person name="Cuomo C.A."/>
            <person name="Troemel E.R."/>
        </authorList>
    </citation>
    <scope>NUCLEOTIDE SEQUENCE [LARGE SCALE GENOMIC DNA]</scope>
    <source>
        <strain evidence="3 4">ERTm6</strain>
    </source>
</reference>
<dbReference type="AlphaFoldDB" id="A0A086J4K2"/>
<keyword evidence="1" id="KW-1133">Transmembrane helix</keyword>
<dbReference type="SUPFAM" id="SSF58038">
    <property type="entry name" value="SNARE fusion complex"/>
    <property type="match status" value="1"/>
</dbReference>
<dbReference type="PROSITE" id="PS50192">
    <property type="entry name" value="T_SNARE"/>
    <property type="match status" value="1"/>
</dbReference>
<evidence type="ECO:0000259" key="2">
    <source>
        <dbReference type="PROSITE" id="PS50192"/>
    </source>
</evidence>
<feature type="transmembrane region" description="Helical" evidence="1">
    <location>
        <begin position="220"/>
        <end position="238"/>
    </location>
</feature>
<dbReference type="RefSeq" id="XP_052905625.1">
    <property type="nucleotide sequence ID" value="XM_053047800.1"/>
</dbReference>
<dbReference type="Proteomes" id="UP000054524">
    <property type="component" value="Unassembled WGS sequence"/>
</dbReference>
<dbReference type="HOGENOM" id="CLU_1161430_0_0_1"/>
<keyword evidence="1" id="KW-0472">Membrane</keyword>
<sequence>MDRTREFRSLVAATNALQERPRCSEQPSAATVQSAQKNIDLLESAVSQRRAPSSALISDTERQLDILFDQIAGMQCTEDIDQSIVRLMKHKHSGFILKLREILSRHRENEQRKAAALHQEEQQRRTPSIGHAMRQETRHVSREIQREEMSSIRRREFESLEQHINELGQMVTEVSMHISLQGEKVDLIDGLFTQAKSNLRGGSYELRGALEKVKQKRRSILVIFAVLFGILFLKYLRWI</sequence>
<dbReference type="OrthoDB" id="421009at2759"/>
<dbReference type="EMBL" id="AKIJ01000001">
    <property type="protein sequence ID" value="KFG27070.1"/>
    <property type="molecule type" value="Genomic_DNA"/>
</dbReference>
<dbReference type="SMART" id="SM00397">
    <property type="entry name" value="t_SNARE"/>
    <property type="match status" value="1"/>
</dbReference>
<keyword evidence="4" id="KW-1185">Reference proteome</keyword>
<comment type="caution">
    <text evidence="3">The sequence shown here is derived from an EMBL/GenBank/DDBJ whole genome shotgun (WGS) entry which is preliminary data.</text>
</comment>
<name>A0A086J4K2_NEMA1</name>
<dbReference type="GeneID" id="77675117"/>
<gene>
    <name evidence="3" type="ORF">NESG_00144</name>
</gene>
<dbReference type="Gene3D" id="1.20.5.110">
    <property type="match status" value="1"/>
</dbReference>